<dbReference type="PANTHER" id="PTHR15708:SF4">
    <property type="entry name" value="FI21477P1-RELATED"/>
    <property type="match status" value="1"/>
</dbReference>
<dbReference type="InterPro" id="IPR027267">
    <property type="entry name" value="AH/BAR_dom_sf"/>
</dbReference>
<name>A0A7R9CXN3_TIMPO</name>
<organism evidence="2">
    <name type="scientific">Timema poppense</name>
    <name type="common">Walking stick</name>
    <dbReference type="NCBI Taxonomy" id="170557"/>
    <lineage>
        <taxon>Eukaryota</taxon>
        <taxon>Metazoa</taxon>
        <taxon>Ecdysozoa</taxon>
        <taxon>Arthropoda</taxon>
        <taxon>Hexapoda</taxon>
        <taxon>Insecta</taxon>
        <taxon>Pterygota</taxon>
        <taxon>Neoptera</taxon>
        <taxon>Polyneoptera</taxon>
        <taxon>Phasmatodea</taxon>
        <taxon>Timematodea</taxon>
        <taxon>Timematoidea</taxon>
        <taxon>Timematidae</taxon>
        <taxon>Timema</taxon>
    </lineage>
</organism>
<dbReference type="GO" id="GO:0015629">
    <property type="term" value="C:actin cytoskeleton"/>
    <property type="evidence" value="ECO:0007669"/>
    <property type="project" value="TreeGrafter"/>
</dbReference>
<dbReference type="GO" id="GO:0009898">
    <property type="term" value="C:cytoplasmic side of plasma membrane"/>
    <property type="evidence" value="ECO:0007669"/>
    <property type="project" value="TreeGrafter"/>
</dbReference>
<accession>A0A7R9CXN3</accession>
<dbReference type="EMBL" id="OD002139">
    <property type="protein sequence ID" value="CAD7404360.1"/>
    <property type="molecule type" value="Genomic_DNA"/>
</dbReference>
<dbReference type="GO" id="GO:0030031">
    <property type="term" value="P:cell projection assembly"/>
    <property type="evidence" value="ECO:0007669"/>
    <property type="project" value="TreeGrafter"/>
</dbReference>
<dbReference type="SUPFAM" id="SSF103657">
    <property type="entry name" value="BAR/IMD domain-like"/>
    <property type="match status" value="1"/>
</dbReference>
<reference evidence="2" key="1">
    <citation type="submission" date="2020-11" db="EMBL/GenBank/DDBJ databases">
        <authorList>
            <person name="Tran Van P."/>
        </authorList>
    </citation>
    <scope>NUCLEOTIDE SEQUENCE</scope>
</reference>
<dbReference type="Gene3D" id="1.20.1270.60">
    <property type="entry name" value="Arfaptin homology (AH) domain/BAR domain"/>
    <property type="match status" value="1"/>
</dbReference>
<dbReference type="AlphaFoldDB" id="A0A7R9CXN3"/>
<evidence type="ECO:0000313" key="2">
    <source>
        <dbReference type="EMBL" id="CAD7404360.1"/>
    </source>
</evidence>
<dbReference type="GO" id="GO:0003779">
    <property type="term" value="F:actin binding"/>
    <property type="evidence" value="ECO:0007669"/>
    <property type="project" value="InterPro"/>
</dbReference>
<evidence type="ECO:0000259" key="1">
    <source>
        <dbReference type="PROSITE" id="PS51338"/>
    </source>
</evidence>
<proteinExistence type="predicted"/>
<feature type="domain" description="IMD" evidence="1">
    <location>
        <begin position="1"/>
        <end position="37"/>
    </location>
</feature>
<dbReference type="PANTHER" id="PTHR15708">
    <property type="entry name" value="ACTIN BUNDLING/MISSING IN METASTASIS-RELATED"/>
    <property type="match status" value="1"/>
</dbReference>
<gene>
    <name evidence="2" type="ORF">TPSB3V08_LOCUS4455</name>
</gene>
<protein>
    <recommendedName>
        <fullName evidence="1">IMD domain-containing protein</fullName>
    </recommendedName>
</protein>
<dbReference type="GO" id="GO:0005543">
    <property type="term" value="F:phospholipid binding"/>
    <property type="evidence" value="ECO:0007669"/>
    <property type="project" value="TreeGrafter"/>
</dbReference>
<dbReference type="PROSITE" id="PS51338">
    <property type="entry name" value="IMD"/>
    <property type="match status" value="1"/>
</dbReference>
<dbReference type="InterPro" id="IPR013606">
    <property type="entry name" value="I-BAR_dom"/>
</dbReference>
<sequence>MKTFTSAIMDCLVVPLQEKLEDWKKTVINLDKDHAKDLYLHLRGMKGKTTLSTPVWDLNPYLPAIGSLVQHERNSLYHAATEAGAQQLKTKIPLKHLQESNLCLAVPHA</sequence>
<dbReference type="GO" id="GO:0007009">
    <property type="term" value="P:plasma membrane organization"/>
    <property type="evidence" value="ECO:0007669"/>
    <property type="project" value="InterPro"/>
</dbReference>
<dbReference type="InterPro" id="IPR030127">
    <property type="entry name" value="MTSS1/MTSS2"/>
</dbReference>